<dbReference type="Gene3D" id="3.40.30.10">
    <property type="entry name" value="Glutaredoxin"/>
    <property type="match status" value="1"/>
</dbReference>
<dbReference type="NCBIfam" id="TIGR02194">
    <property type="entry name" value="GlrX_NrdH"/>
    <property type="match status" value="1"/>
</dbReference>
<comment type="caution">
    <text evidence="4">The sequence shown here is derived from an EMBL/GenBank/DDBJ whole genome shotgun (WGS) entry which is preliminary data.</text>
</comment>
<gene>
    <name evidence="4" type="ORF">FC48_GL000734</name>
</gene>
<dbReference type="InterPro" id="IPR002109">
    <property type="entry name" value="Glutaredoxin"/>
</dbReference>
<dbReference type="PROSITE" id="PS51354">
    <property type="entry name" value="GLUTAREDOXIN_2"/>
    <property type="match status" value="1"/>
</dbReference>
<name>A0A0R2BMX9_9LACO</name>
<reference evidence="4 5" key="1">
    <citation type="journal article" date="2015" name="Genome Announc.">
        <title>Expanding the biotechnology potential of lactobacilli through comparative genomics of 213 strains and associated genera.</title>
        <authorList>
            <person name="Sun Z."/>
            <person name="Harris H.M."/>
            <person name="McCann A."/>
            <person name="Guo C."/>
            <person name="Argimon S."/>
            <person name="Zhang W."/>
            <person name="Yang X."/>
            <person name="Jeffery I.B."/>
            <person name="Cooney J.C."/>
            <person name="Kagawa T.F."/>
            <person name="Liu W."/>
            <person name="Song Y."/>
            <person name="Salvetti E."/>
            <person name="Wrobel A."/>
            <person name="Rasinkangas P."/>
            <person name="Parkhill J."/>
            <person name="Rea M.C."/>
            <person name="O'Sullivan O."/>
            <person name="Ritari J."/>
            <person name="Douillard F.P."/>
            <person name="Paul Ross R."/>
            <person name="Yang R."/>
            <person name="Briner A.E."/>
            <person name="Felis G.E."/>
            <person name="de Vos W.M."/>
            <person name="Barrangou R."/>
            <person name="Klaenhammer T.R."/>
            <person name="Caufield P.W."/>
            <person name="Cui Y."/>
            <person name="Zhang H."/>
            <person name="O'Toole P.W."/>
        </authorList>
    </citation>
    <scope>NUCLEOTIDE SEQUENCE [LARGE SCALE GENOMIC DNA]</scope>
    <source>
        <strain evidence="4 5">DSM 20452</strain>
    </source>
</reference>
<protein>
    <recommendedName>
        <fullName evidence="2">Glutaredoxin-like protein NrdH</fullName>
    </recommendedName>
</protein>
<evidence type="ECO:0000313" key="5">
    <source>
        <dbReference type="Proteomes" id="UP000051612"/>
    </source>
</evidence>
<evidence type="ECO:0000259" key="3">
    <source>
        <dbReference type="Pfam" id="PF00462"/>
    </source>
</evidence>
<dbReference type="AlphaFoldDB" id="A0A0R2BMX9"/>
<dbReference type="EMBL" id="AYYN01000022">
    <property type="protein sequence ID" value="KRM77078.1"/>
    <property type="molecule type" value="Genomic_DNA"/>
</dbReference>
<dbReference type="Pfam" id="PF00462">
    <property type="entry name" value="Glutaredoxin"/>
    <property type="match status" value="1"/>
</dbReference>
<dbReference type="GeneID" id="48466844"/>
<evidence type="ECO:0000313" key="4">
    <source>
        <dbReference type="EMBL" id="KRM77078.1"/>
    </source>
</evidence>
<dbReference type="Proteomes" id="UP000051612">
    <property type="component" value="Unassembled WGS sequence"/>
</dbReference>
<dbReference type="CDD" id="cd02976">
    <property type="entry name" value="NrdH"/>
    <property type="match status" value="1"/>
</dbReference>
<dbReference type="RefSeq" id="WP_004051414.1">
    <property type="nucleotide sequence ID" value="NZ_AYYN01000022.1"/>
</dbReference>
<sequence>MALDLYTKDNCIQCKMTKKFLMENNIEFGEHNISDHPEYINYLKEKGLRTVPVLEQDHAPIINGFRPDLLKKLAAQ</sequence>
<dbReference type="GO" id="GO:0045454">
    <property type="term" value="P:cell redox homeostasis"/>
    <property type="evidence" value="ECO:0007669"/>
    <property type="project" value="InterPro"/>
</dbReference>
<feature type="domain" description="Glutaredoxin" evidence="3">
    <location>
        <begin position="5"/>
        <end position="55"/>
    </location>
</feature>
<dbReference type="InterPro" id="IPR011909">
    <property type="entry name" value="GlrX_NrdH"/>
</dbReference>
<accession>A0A0R2BMX9</accession>
<evidence type="ECO:0000256" key="1">
    <source>
        <dbReference type="ARBA" id="ARBA00002292"/>
    </source>
</evidence>
<dbReference type="InterPro" id="IPR036249">
    <property type="entry name" value="Thioredoxin-like_sf"/>
</dbReference>
<dbReference type="PATRIC" id="fig|1423772.3.peg.804"/>
<proteinExistence type="predicted"/>
<organism evidence="4 5">
    <name type="scientific">Ligilactobacillus murinus DSM 20452 = NBRC 14221</name>
    <dbReference type="NCBI Taxonomy" id="1423772"/>
    <lineage>
        <taxon>Bacteria</taxon>
        <taxon>Bacillati</taxon>
        <taxon>Bacillota</taxon>
        <taxon>Bacilli</taxon>
        <taxon>Lactobacillales</taxon>
        <taxon>Lactobacillaceae</taxon>
        <taxon>Ligilactobacillus</taxon>
    </lineage>
</organism>
<dbReference type="SUPFAM" id="SSF52833">
    <property type="entry name" value="Thioredoxin-like"/>
    <property type="match status" value="1"/>
</dbReference>
<comment type="function">
    <text evidence="1">Electron transport system for the ribonucleotide reductase system NrdEF.</text>
</comment>
<evidence type="ECO:0000256" key="2">
    <source>
        <dbReference type="ARBA" id="ARBA00017945"/>
    </source>
</evidence>